<organism evidence="1 2">
    <name type="scientific">Ficus carica</name>
    <name type="common">Common fig</name>
    <dbReference type="NCBI Taxonomy" id="3494"/>
    <lineage>
        <taxon>Eukaryota</taxon>
        <taxon>Viridiplantae</taxon>
        <taxon>Streptophyta</taxon>
        <taxon>Embryophyta</taxon>
        <taxon>Tracheophyta</taxon>
        <taxon>Spermatophyta</taxon>
        <taxon>Magnoliopsida</taxon>
        <taxon>eudicotyledons</taxon>
        <taxon>Gunneridae</taxon>
        <taxon>Pentapetalae</taxon>
        <taxon>rosids</taxon>
        <taxon>fabids</taxon>
        <taxon>Rosales</taxon>
        <taxon>Moraceae</taxon>
        <taxon>Ficeae</taxon>
        <taxon>Ficus</taxon>
    </lineage>
</organism>
<dbReference type="Proteomes" id="UP001187192">
    <property type="component" value="Unassembled WGS sequence"/>
</dbReference>
<name>A0AA88J1W4_FICCA</name>
<accession>A0AA88J1W4</accession>
<evidence type="ECO:0000313" key="2">
    <source>
        <dbReference type="Proteomes" id="UP001187192"/>
    </source>
</evidence>
<reference evidence="1" key="1">
    <citation type="submission" date="2023-07" db="EMBL/GenBank/DDBJ databases">
        <title>draft genome sequence of fig (Ficus carica).</title>
        <authorList>
            <person name="Takahashi T."/>
            <person name="Nishimura K."/>
        </authorList>
    </citation>
    <scope>NUCLEOTIDE SEQUENCE</scope>
</reference>
<comment type="caution">
    <text evidence="1">The sequence shown here is derived from an EMBL/GenBank/DDBJ whole genome shotgun (WGS) entry which is preliminary data.</text>
</comment>
<protein>
    <submittedName>
        <fullName evidence="1">Uncharacterized protein</fullName>
    </submittedName>
</protein>
<sequence length="78" mass="9040">MGRDLPFEPVRRNDLGDLFEYGFRHIVGVVRINFCWILCLLADPVIDRDEQILLQFVMHRSRGKSLGKLPSRSVPDSK</sequence>
<proteinExistence type="predicted"/>
<gene>
    <name evidence="1" type="ORF">TIFTF001_029030</name>
</gene>
<dbReference type="AlphaFoldDB" id="A0AA88J1W4"/>
<keyword evidence="2" id="KW-1185">Reference proteome</keyword>
<evidence type="ECO:0000313" key="1">
    <source>
        <dbReference type="EMBL" id="GMN59930.1"/>
    </source>
</evidence>
<dbReference type="EMBL" id="BTGU01000093">
    <property type="protein sequence ID" value="GMN59930.1"/>
    <property type="molecule type" value="Genomic_DNA"/>
</dbReference>